<accession>A0A8C2UW83</accession>
<dbReference type="GeneTree" id="ENSGT00860000133854"/>
<feature type="region of interest" description="Disordered" evidence="1">
    <location>
        <begin position="429"/>
        <end position="546"/>
    </location>
</feature>
<keyword evidence="3" id="KW-1185">Reference proteome</keyword>
<protein>
    <submittedName>
        <fullName evidence="2">KIAA2012</fullName>
    </submittedName>
</protein>
<feature type="compositionally biased region" description="Polar residues" evidence="1">
    <location>
        <begin position="536"/>
        <end position="546"/>
    </location>
</feature>
<dbReference type="Ensembl" id="ENSCLAT00000006319.1">
    <property type="protein sequence ID" value="ENSCLAP00000006216.1"/>
    <property type="gene ID" value="ENSCLAG00000004402.1"/>
</dbReference>
<proteinExistence type="predicted"/>
<dbReference type="PANTHER" id="PTHR21937">
    <property type="entry name" value="CCDC66 DOMAIN-CONTAINING PROTEIN"/>
    <property type="match status" value="1"/>
</dbReference>
<reference evidence="2" key="1">
    <citation type="submission" date="2025-08" db="UniProtKB">
        <authorList>
            <consortium name="Ensembl"/>
        </authorList>
    </citation>
    <scope>IDENTIFICATION</scope>
</reference>
<evidence type="ECO:0000313" key="3">
    <source>
        <dbReference type="Proteomes" id="UP000694398"/>
    </source>
</evidence>
<feature type="compositionally biased region" description="Polar residues" evidence="1">
    <location>
        <begin position="519"/>
        <end position="528"/>
    </location>
</feature>
<gene>
    <name evidence="2" type="primary">KIAA2012</name>
</gene>
<name>A0A8C2UW83_CHILA</name>
<sequence length="584" mass="65723">MFTLSLLSRGHGKLVQNKQKLEVYFEPEDYLNWKSPEDYVLVSRPQEEDSADQHCWNLFLPKTFSTRKGALILYSEGLAIPAWTPRERRKDPSRPVGHKKRLGLELHTLQDLKEAILAYGRKQRQQDGAWQPYLYFRGQSESQTQRQIQPGYSAKRYLRGFLRTWSPTSTYRLQRAGYIKDSVLLQDARPDVPKNLRLQQDLSGAPPKYHLLPVFPPFWIQQGNCFEQGEQGPDEGTAGTIERVDQGTAAKRRGSQGTPLLPLREQPWKEDGTWAEDTSTESRLPVRASEESHNEKTQQTSRKALRHARIGPSWLLGDKSNTIPFGGAFPSRKADLSEKQGTEKLCKARGGHLLPEPPAERCLFPPVTSAAASEHNTSGEVKGKKAPSALKLPPILEEPPRILDPLRSQFKGNEPPTELFIIPMEIHFHTPQPPKENACKRGAPRPESEPEGEARPLWRPRRHKHASSERPRAISVRLPVHHSRETPSPPDDAVSQDSAPPPSHLPPIVGRNGLEIQGSPGSPETSDGSKVLPSPRHTQASPAEQVYESVQSNIIHEEEGSGVQHLRRGKCVWSSSLFIWERQL</sequence>
<feature type="compositionally biased region" description="Basic and acidic residues" evidence="1">
    <location>
        <begin position="444"/>
        <end position="456"/>
    </location>
</feature>
<evidence type="ECO:0000256" key="1">
    <source>
        <dbReference type="SAM" id="MobiDB-lite"/>
    </source>
</evidence>
<dbReference type="InterPro" id="IPR031440">
    <property type="entry name" value="DUF4670"/>
</dbReference>
<reference evidence="2" key="2">
    <citation type="submission" date="2025-09" db="UniProtKB">
        <authorList>
            <consortium name="Ensembl"/>
        </authorList>
    </citation>
    <scope>IDENTIFICATION</scope>
</reference>
<feature type="region of interest" description="Disordered" evidence="1">
    <location>
        <begin position="244"/>
        <end position="305"/>
    </location>
</feature>
<dbReference type="Proteomes" id="UP000694398">
    <property type="component" value="Unassembled WGS sequence"/>
</dbReference>
<organism evidence="2 3">
    <name type="scientific">Chinchilla lanigera</name>
    <name type="common">Long-tailed chinchilla</name>
    <name type="synonym">Chinchilla villidera</name>
    <dbReference type="NCBI Taxonomy" id="34839"/>
    <lineage>
        <taxon>Eukaryota</taxon>
        <taxon>Metazoa</taxon>
        <taxon>Chordata</taxon>
        <taxon>Craniata</taxon>
        <taxon>Vertebrata</taxon>
        <taxon>Euteleostomi</taxon>
        <taxon>Mammalia</taxon>
        <taxon>Eutheria</taxon>
        <taxon>Euarchontoglires</taxon>
        <taxon>Glires</taxon>
        <taxon>Rodentia</taxon>
        <taxon>Hystricomorpha</taxon>
        <taxon>Chinchillidae</taxon>
        <taxon>Chinchilla</taxon>
    </lineage>
</organism>
<evidence type="ECO:0000313" key="2">
    <source>
        <dbReference type="Ensembl" id="ENSCLAP00000006216.1"/>
    </source>
</evidence>
<dbReference type="AlphaFoldDB" id="A0A8C2UW83"/>
<dbReference type="PANTHER" id="PTHR21937:SF5">
    <property type="entry name" value="GENE 973-RELATED"/>
    <property type="match status" value="1"/>
</dbReference>